<proteinExistence type="predicted"/>
<dbReference type="PANTHER" id="PTHR16537:SF1">
    <property type="entry name" value="PROTEIN ZNRD2"/>
    <property type="match status" value="1"/>
</dbReference>
<sequence>MDEQGGSVSNGSAGSVDLSAALAEKLLQGWALLQEHCPQCLTPLVRNRQRKMYCVACARWVVSHPEEAQDLSRQSVEKESGEKPAPPALPLPEPPCDSAPALPLPEPPSGPVSSSPNITQDLNQDIPSIGPTQRPTTSARSLPHAGGNQFPFNTGTPVITKLDYCSKTLEEVVPKVSLILVHKLEEIGYAISESQDVNDIRLLMKALQDCIQTIEALRGVSGGTM</sequence>
<comment type="caution">
    <text evidence="2">The sequence shown here is derived from an EMBL/GenBank/DDBJ whole genome shotgun (WGS) entry which is preliminary data.</text>
</comment>
<keyword evidence="3" id="KW-1185">Reference proteome</keyword>
<dbReference type="AlphaFoldDB" id="A0A8T2TV03"/>
<evidence type="ECO:0000313" key="2">
    <source>
        <dbReference type="EMBL" id="KAH7426100.1"/>
    </source>
</evidence>
<dbReference type="PANTHER" id="PTHR16537">
    <property type="entry name" value="SJOEGREN SYNDROME/SCLERODERMA AUTOANTIGEN 1"/>
    <property type="match status" value="1"/>
</dbReference>
<gene>
    <name evidence="2" type="ORF">KP509_11G084800</name>
</gene>
<dbReference type="InterPro" id="IPR009563">
    <property type="entry name" value="SSSCA1"/>
</dbReference>
<protein>
    <submittedName>
        <fullName evidence="2">Uncharacterized protein</fullName>
    </submittedName>
</protein>
<organism evidence="2 3">
    <name type="scientific">Ceratopteris richardii</name>
    <name type="common">Triangle waterfern</name>
    <dbReference type="NCBI Taxonomy" id="49495"/>
    <lineage>
        <taxon>Eukaryota</taxon>
        <taxon>Viridiplantae</taxon>
        <taxon>Streptophyta</taxon>
        <taxon>Embryophyta</taxon>
        <taxon>Tracheophyta</taxon>
        <taxon>Polypodiopsida</taxon>
        <taxon>Polypodiidae</taxon>
        <taxon>Polypodiales</taxon>
        <taxon>Pteridineae</taxon>
        <taxon>Pteridaceae</taxon>
        <taxon>Parkerioideae</taxon>
        <taxon>Ceratopteris</taxon>
    </lineage>
</organism>
<dbReference type="Proteomes" id="UP000825935">
    <property type="component" value="Chromosome 11"/>
</dbReference>
<dbReference type="EMBL" id="CM035416">
    <property type="protein sequence ID" value="KAH7426100.1"/>
    <property type="molecule type" value="Genomic_DNA"/>
</dbReference>
<feature type="region of interest" description="Disordered" evidence="1">
    <location>
        <begin position="66"/>
        <end position="149"/>
    </location>
</feature>
<dbReference type="InterPro" id="IPR051888">
    <property type="entry name" value="UPF0148_domain"/>
</dbReference>
<accession>A0A8T2TV03</accession>
<evidence type="ECO:0000256" key="1">
    <source>
        <dbReference type="SAM" id="MobiDB-lite"/>
    </source>
</evidence>
<evidence type="ECO:0000313" key="3">
    <source>
        <dbReference type="Proteomes" id="UP000825935"/>
    </source>
</evidence>
<reference evidence="2" key="1">
    <citation type="submission" date="2021-08" db="EMBL/GenBank/DDBJ databases">
        <title>WGS assembly of Ceratopteris richardii.</title>
        <authorList>
            <person name="Marchant D.B."/>
            <person name="Chen G."/>
            <person name="Jenkins J."/>
            <person name="Shu S."/>
            <person name="Leebens-Mack J."/>
            <person name="Grimwood J."/>
            <person name="Schmutz J."/>
            <person name="Soltis P."/>
            <person name="Soltis D."/>
            <person name="Chen Z.-H."/>
        </authorList>
    </citation>
    <scope>NUCLEOTIDE SEQUENCE</scope>
    <source>
        <strain evidence="2">Whitten #5841</strain>
        <tissue evidence="2">Leaf</tissue>
    </source>
</reference>
<feature type="compositionally biased region" description="Pro residues" evidence="1">
    <location>
        <begin position="84"/>
        <end position="110"/>
    </location>
</feature>
<dbReference type="Pfam" id="PF06677">
    <property type="entry name" value="Auto_anti-p27"/>
    <property type="match status" value="1"/>
</dbReference>
<feature type="compositionally biased region" description="Polar residues" evidence="1">
    <location>
        <begin position="117"/>
        <end position="140"/>
    </location>
</feature>
<name>A0A8T2TV03_CERRI</name>
<dbReference type="OrthoDB" id="28939at2759"/>